<dbReference type="AlphaFoldDB" id="L0A3F4"/>
<dbReference type="Proteomes" id="UP000010467">
    <property type="component" value="Chromosome"/>
</dbReference>
<dbReference type="InterPro" id="IPR013783">
    <property type="entry name" value="Ig-like_fold"/>
</dbReference>
<dbReference type="PANTHER" id="PTHR19848">
    <property type="entry name" value="WD40 REPEAT PROTEIN"/>
    <property type="match status" value="1"/>
</dbReference>
<dbReference type="Pfam" id="PF19190">
    <property type="entry name" value="BACON_2"/>
    <property type="match status" value="1"/>
</dbReference>
<dbReference type="OrthoDB" id="1677004at2"/>
<evidence type="ECO:0000256" key="1">
    <source>
        <dbReference type="ARBA" id="ARBA00022574"/>
    </source>
</evidence>
<protein>
    <submittedName>
        <fullName evidence="4">WD40 repeat-containing protein</fullName>
    </submittedName>
</protein>
<dbReference type="InterPro" id="IPR015943">
    <property type="entry name" value="WD40/YVTN_repeat-like_dom_sf"/>
</dbReference>
<accession>L0A3F4</accession>
<keyword evidence="1" id="KW-0853">WD repeat</keyword>
<feature type="domain" description="BACON" evidence="3">
    <location>
        <begin position="236"/>
        <end position="288"/>
    </location>
</feature>
<dbReference type="InterPro" id="IPR001680">
    <property type="entry name" value="WD40_rpt"/>
</dbReference>
<dbReference type="KEGG" id="dpd:Deipe_2976"/>
<dbReference type="Pfam" id="PF00400">
    <property type="entry name" value="WD40"/>
    <property type="match status" value="1"/>
</dbReference>
<proteinExistence type="predicted"/>
<keyword evidence="5" id="KW-1185">Reference proteome</keyword>
<evidence type="ECO:0000259" key="3">
    <source>
        <dbReference type="Pfam" id="PF19190"/>
    </source>
</evidence>
<dbReference type="STRING" id="937777.Deipe_2976"/>
<dbReference type="PANTHER" id="PTHR19848:SF8">
    <property type="entry name" value="F-BOX AND WD REPEAT DOMAIN CONTAINING 7"/>
    <property type="match status" value="1"/>
</dbReference>
<gene>
    <name evidence="4" type="ordered locus">Deipe_2976</name>
</gene>
<reference evidence="5" key="1">
    <citation type="submission" date="2012-03" db="EMBL/GenBank/DDBJ databases">
        <title>Complete sequence of chromosome of Deinococcus peraridilitoris DSM 19664.</title>
        <authorList>
            <person name="Lucas S."/>
            <person name="Copeland A."/>
            <person name="Lapidus A."/>
            <person name="Glavina del Rio T."/>
            <person name="Dalin E."/>
            <person name="Tice H."/>
            <person name="Bruce D."/>
            <person name="Goodwin L."/>
            <person name="Pitluck S."/>
            <person name="Peters L."/>
            <person name="Mikhailova N."/>
            <person name="Lu M."/>
            <person name="Kyrpides N."/>
            <person name="Mavromatis K."/>
            <person name="Ivanova N."/>
            <person name="Brettin T."/>
            <person name="Detter J.C."/>
            <person name="Han C."/>
            <person name="Larimer F."/>
            <person name="Land M."/>
            <person name="Hauser L."/>
            <person name="Markowitz V."/>
            <person name="Cheng J.-F."/>
            <person name="Hugenholtz P."/>
            <person name="Woyke T."/>
            <person name="Wu D."/>
            <person name="Pukall R."/>
            <person name="Steenblock K."/>
            <person name="Brambilla E."/>
            <person name="Klenk H.-P."/>
            <person name="Eisen J.A."/>
        </authorList>
    </citation>
    <scope>NUCLEOTIDE SEQUENCE [LARGE SCALE GENOMIC DNA]</scope>
    <source>
        <strain evidence="5">DSM 19664 / LMG 22246 / CIP 109416 / KR-200</strain>
    </source>
</reference>
<dbReference type="eggNOG" id="COG2319">
    <property type="taxonomic scope" value="Bacteria"/>
</dbReference>
<evidence type="ECO:0000313" key="5">
    <source>
        <dbReference type="Proteomes" id="UP000010467"/>
    </source>
</evidence>
<dbReference type="PATRIC" id="fig|937777.3.peg.2992"/>
<sequence length="662" mass="71251">MFGAQSGQLLTMQAVTQVSSQLQALGLSPLSSHQGEVDGVNFYVSILGTNARPVGKQDIKLAFSGPKGQYEKTATYDGRAAWDYYSYDSQGAGDYTVRLNPAKAQADARATVDLNQRLPVPESPSVSIFTDAAHVSTQAVMGGKAYFAAILDAQGNFLKEGASTSEHFAPTLFISSSDGIDFKHLENYYLLQVAYGWPADADPTQALTNASAQMNSSLLITPLLKADYTSLSAPSLLFGPSKSNTLIQFQNRGQLDLTYSATSDASWLRVTTAASGTLKPWDKTNIGVNASCPAPGQVYHGHVTVRTNDPFEPQATYKVTLDCTASPTLTENWTSQNLGYSNYHQNAVISYASDGSRAVLAPEAYDCRYNVVNTANGSVVGSQQLSMRNCGQLSWRPQYQQLVVSSAYGSDLTLLDVTSGTTLRTFSTPTSSYGTEQVTAVALSTDGSRLAAASGPTLTVWNIDDGAYLFSRTLSTGSREIRSMSFSPDGTKLALGYEVYSSSFSHSMDIIDVGSGEVQPKLGAHAEVPGLVSSAPQFAWGPDGTQLAVAFTTDYPYNNGWLGVWRTDSFEQLWLQDGLTMSKDLGWSTDGRFLAARQDINGDSPAKKAVVFWSATSGAQMLRYGPQTRDQSSVTGFRWAPQDSSILVAFETGIFRRLTLKP</sequence>
<dbReference type="Gene3D" id="2.60.40.10">
    <property type="entry name" value="Immunoglobulins"/>
    <property type="match status" value="1"/>
</dbReference>
<dbReference type="InterPro" id="IPR024361">
    <property type="entry name" value="BACON"/>
</dbReference>
<name>L0A3F4_DEIPD</name>
<dbReference type="SUPFAM" id="SSF50969">
    <property type="entry name" value="YVTN repeat-like/Quinoprotein amine dehydrogenase"/>
    <property type="match status" value="1"/>
</dbReference>
<keyword evidence="2" id="KW-0677">Repeat</keyword>
<evidence type="ECO:0000256" key="2">
    <source>
        <dbReference type="ARBA" id="ARBA00022737"/>
    </source>
</evidence>
<dbReference type="RefSeq" id="WP_015236730.1">
    <property type="nucleotide sequence ID" value="NC_019793.1"/>
</dbReference>
<dbReference type="EMBL" id="CP003382">
    <property type="protein sequence ID" value="AFZ68428.1"/>
    <property type="molecule type" value="Genomic_DNA"/>
</dbReference>
<evidence type="ECO:0000313" key="4">
    <source>
        <dbReference type="EMBL" id="AFZ68428.1"/>
    </source>
</evidence>
<organism evidence="4 5">
    <name type="scientific">Deinococcus peraridilitoris (strain DSM 19664 / LMG 22246 / CIP 109416 / KR-200)</name>
    <dbReference type="NCBI Taxonomy" id="937777"/>
    <lineage>
        <taxon>Bacteria</taxon>
        <taxon>Thermotogati</taxon>
        <taxon>Deinococcota</taxon>
        <taxon>Deinococci</taxon>
        <taxon>Deinococcales</taxon>
        <taxon>Deinococcaceae</taxon>
        <taxon>Deinococcus</taxon>
    </lineage>
</organism>
<dbReference type="InterPro" id="IPR011044">
    <property type="entry name" value="Quino_amine_DH_bsu"/>
</dbReference>
<dbReference type="HOGENOM" id="CLU_414316_0_0_0"/>
<dbReference type="Gene3D" id="2.130.10.10">
    <property type="entry name" value="YVTN repeat-like/Quinoprotein amine dehydrogenase"/>
    <property type="match status" value="2"/>
</dbReference>